<dbReference type="SMART" id="SM01329">
    <property type="entry name" value="Iso_dh"/>
    <property type="match status" value="1"/>
</dbReference>
<comment type="caution">
    <text evidence="4">The sequence shown here is derived from an EMBL/GenBank/DDBJ whole genome shotgun (WGS) entry which is preliminary data.</text>
</comment>
<evidence type="ECO:0000313" key="5">
    <source>
        <dbReference type="Proteomes" id="UP000287188"/>
    </source>
</evidence>
<dbReference type="PROSITE" id="PS00470">
    <property type="entry name" value="IDH_IMDH"/>
    <property type="match status" value="1"/>
</dbReference>
<comment type="similarity">
    <text evidence="1">Belongs to the isocitrate and isopropylmalate dehydrogenases family.</text>
</comment>
<accession>A0A402AMS7</accession>
<dbReference type="PANTHER" id="PTHR11835:SF34">
    <property type="entry name" value="ISOCITRATE DEHYDROGENASE [NAD] SUBUNIT ALPHA, MITOCHONDRIAL"/>
    <property type="match status" value="1"/>
</dbReference>
<proteinExistence type="inferred from homology"/>
<dbReference type="InterPro" id="IPR019818">
    <property type="entry name" value="IsoCit/isopropylmalate_DH_CS"/>
</dbReference>
<dbReference type="RefSeq" id="WP_126554290.1">
    <property type="nucleotide sequence ID" value="NZ_BIFS01000001.1"/>
</dbReference>
<feature type="domain" description="Isopropylmalate dehydrogenase-like" evidence="3">
    <location>
        <begin position="4"/>
        <end position="354"/>
    </location>
</feature>
<dbReference type="GO" id="GO:0006099">
    <property type="term" value="P:tricarboxylic acid cycle"/>
    <property type="evidence" value="ECO:0007669"/>
    <property type="project" value="TreeGrafter"/>
</dbReference>
<dbReference type="GO" id="GO:0006102">
    <property type="term" value="P:isocitrate metabolic process"/>
    <property type="evidence" value="ECO:0007669"/>
    <property type="project" value="TreeGrafter"/>
</dbReference>
<dbReference type="EMBL" id="BIFS01000001">
    <property type="protein sequence ID" value="GCE20498.1"/>
    <property type="molecule type" value="Genomic_DNA"/>
</dbReference>
<dbReference type="AlphaFoldDB" id="A0A402AMS7"/>
<dbReference type="FunFam" id="3.40.718.10:FF:000014">
    <property type="entry name" value="Isocitrate dehydrogenase (NAD(+))"/>
    <property type="match status" value="1"/>
</dbReference>
<dbReference type="SUPFAM" id="SSF53659">
    <property type="entry name" value="Isocitrate/Isopropylmalate dehydrogenase-like"/>
    <property type="match status" value="1"/>
</dbReference>
<sequence>MPHAVTLIPGDGTGPEIAEATCRVLEATGVQFSWDMQQAGVETLAKQGTVLPDEVIESIKRTKVGLKGPITTPVGKGQRSANVTLRKRLDLYANLRPAKTYQGLRSRYENIDLVIVRENTEDLYAGIEFQRGTPEYEELLELIGRTTGHQIDPNSAMSIKYISVAATRRIVKFAFEYARANKRRKVTAVHKANIMRLSDGLFLSTAHEVAKEYPDIQYEDRIVDNMCMQLVQKPELYDVLVLPNLYGDIISDLSAGLIGGLGVAPGANIGNNYAVFEPVHGSAPKYAGQNKVNPMAMMFSGVMMLRHLEEREAANRLEKALMQILAEGKSVTYDLKPRPDDPSAVGTSQVADAVIERLRCL</sequence>
<dbReference type="Proteomes" id="UP000287188">
    <property type="component" value="Unassembled WGS sequence"/>
</dbReference>
<dbReference type="Pfam" id="PF00180">
    <property type="entry name" value="Iso_dh"/>
    <property type="match status" value="1"/>
</dbReference>
<dbReference type="InterPro" id="IPR024084">
    <property type="entry name" value="IsoPropMal-DH-like_dom"/>
</dbReference>
<dbReference type="OrthoDB" id="9806254at2"/>
<organism evidence="4 5">
    <name type="scientific">Dictyobacter kobayashii</name>
    <dbReference type="NCBI Taxonomy" id="2014872"/>
    <lineage>
        <taxon>Bacteria</taxon>
        <taxon>Bacillati</taxon>
        <taxon>Chloroflexota</taxon>
        <taxon>Ktedonobacteria</taxon>
        <taxon>Ktedonobacterales</taxon>
        <taxon>Dictyobacteraceae</taxon>
        <taxon>Dictyobacter</taxon>
    </lineage>
</organism>
<evidence type="ECO:0000259" key="3">
    <source>
        <dbReference type="SMART" id="SM01329"/>
    </source>
</evidence>
<evidence type="ECO:0000256" key="1">
    <source>
        <dbReference type="ARBA" id="ARBA00007769"/>
    </source>
</evidence>
<protein>
    <submittedName>
        <fullName evidence="4">Isocitrate dehydrogenase</fullName>
    </submittedName>
</protein>
<evidence type="ECO:0000256" key="2">
    <source>
        <dbReference type="ARBA" id="ARBA00023002"/>
    </source>
</evidence>
<keyword evidence="5" id="KW-1185">Reference proteome</keyword>
<reference evidence="5" key="1">
    <citation type="submission" date="2018-12" db="EMBL/GenBank/DDBJ databases">
        <title>Tengunoibacter tsumagoiensis gen. nov., sp. nov., Dictyobacter kobayashii sp. nov., D. alpinus sp. nov., and D. joshuensis sp. nov. and description of Dictyobacteraceae fam. nov. within the order Ktedonobacterales isolated from Tengu-no-mugimeshi.</title>
        <authorList>
            <person name="Wang C.M."/>
            <person name="Zheng Y."/>
            <person name="Sakai Y."/>
            <person name="Toyoda A."/>
            <person name="Minakuchi Y."/>
            <person name="Abe K."/>
            <person name="Yokota A."/>
            <person name="Yabe S."/>
        </authorList>
    </citation>
    <scope>NUCLEOTIDE SEQUENCE [LARGE SCALE GENOMIC DNA]</scope>
    <source>
        <strain evidence="5">Uno11</strain>
    </source>
</reference>
<dbReference type="GO" id="GO:0004449">
    <property type="term" value="F:isocitrate dehydrogenase (NAD+) activity"/>
    <property type="evidence" value="ECO:0007669"/>
    <property type="project" value="TreeGrafter"/>
</dbReference>
<evidence type="ECO:0000313" key="4">
    <source>
        <dbReference type="EMBL" id="GCE20498.1"/>
    </source>
</evidence>
<gene>
    <name evidence="4" type="ORF">KDK_42980</name>
</gene>
<dbReference type="GO" id="GO:0051287">
    <property type="term" value="F:NAD binding"/>
    <property type="evidence" value="ECO:0007669"/>
    <property type="project" value="InterPro"/>
</dbReference>
<dbReference type="PANTHER" id="PTHR11835">
    <property type="entry name" value="DECARBOXYLATING DEHYDROGENASES-ISOCITRATE, ISOPROPYLMALATE, TARTRATE"/>
    <property type="match status" value="1"/>
</dbReference>
<name>A0A402AMS7_9CHLR</name>
<dbReference type="Gene3D" id="3.40.718.10">
    <property type="entry name" value="Isopropylmalate Dehydrogenase"/>
    <property type="match status" value="1"/>
</dbReference>
<keyword evidence="2" id="KW-0560">Oxidoreductase</keyword>
<dbReference type="GO" id="GO:0000287">
    <property type="term" value="F:magnesium ion binding"/>
    <property type="evidence" value="ECO:0007669"/>
    <property type="project" value="InterPro"/>
</dbReference>